<dbReference type="GO" id="GO:0000155">
    <property type="term" value="F:phosphorelay sensor kinase activity"/>
    <property type="evidence" value="ECO:0007669"/>
    <property type="project" value="InterPro"/>
</dbReference>
<dbReference type="Proteomes" id="UP000324974">
    <property type="component" value="Chromosome"/>
</dbReference>
<gene>
    <name evidence="10" type="ORF">PX52LOC_06655</name>
</gene>
<evidence type="ECO:0000256" key="8">
    <source>
        <dbReference type="ARBA" id="ARBA00023012"/>
    </source>
</evidence>
<dbReference type="PANTHER" id="PTHR43065">
    <property type="entry name" value="SENSOR HISTIDINE KINASE"/>
    <property type="match status" value="1"/>
</dbReference>
<keyword evidence="5" id="KW-0547">Nucleotide-binding</keyword>
<feature type="domain" description="Histidine kinase" evidence="9">
    <location>
        <begin position="274"/>
        <end position="483"/>
    </location>
</feature>
<dbReference type="SMART" id="SM00388">
    <property type="entry name" value="HisKA"/>
    <property type="match status" value="1"/>
</dbReference>
<name>A0A5C1AJD7_9BACT</name>
<dbReference type="PANTHER" id="PTHR43065:SF10">
    <property type="entry name" value="PEROXIDE STRESS-ACTIVATED HISTIDINE KINASE MAK3"/>
    <property type="match status" value="1"/>
</dbReference>
<dbReference type="AlphaFoldDB" id="A0A5C1AJD7"/>
<dbReference type="InterPro" id="IPR036890">
    <property type="entry name" value="HATPase_C_sf"/>
</dbReference>
<dbReference type="InterPro" id="IPR036097">
    <property type="entry name" value="HisK_dim/P_sf"/>
</dbReference>
<comment type="catalytic activity">
    <reaction evidence="1">
        <text>ATP + protein L-histidine = ADP + protein N-phospho-L-histidine.</text>
        <dbReference type="EC" id="2.7.13.3"/>
    </reaction>
</comment>
<dbReference type="InterPro" id="IPR003594">
    <property type="entry name" value="HATPase_dom"/>
</dbReference>
<dbReference type="InterPro" id="IPR005467">
    <property type="entry name" value="His_kinase_dom"/>
</dbReference>
<evidence type="ECO:0000256" key="4">
    <source>
        <dbReference type="ARBA" id="ARBA00022679"/>
    </source>
</evidence>
<reference evidence="11" key="1">
    <citation type="submission" date="2019-08" db="EMBL/GenBank/DDBJ databases">
        <title>Limnoglobus roseus gen. nov., sp. nov., a novel freshwater planctomycete with a giant genome from the family Gemmataceae.</title>
        <authorList>
            <person name="Kulichevskaya I.S."/>
            <person name="Naumoff D.G."/>
            <person name="Miroshnikov K."/>
            <person name="Ivanova A."/>
            <person name="Philippov D.A."/>
            <person name="Hakobyan A."/>
            <person name="Rijpstra I.C."/>
            <person name="Sinninghe Damste J.S."/>
            <person name="Liesack W."/>
            <person name="Dedysh S.N."/>
        </authorList>
    </citation>
    <scope>NUCLEOTIDE SEQUENCE [LARGE SCALE GENOMIC DNA]</scope>
    <source>
        <strain evidence="11">PX52</strain>
    </source>
</reference>
<dbReference type="PROSITE" id="PS50109">
    <property type="entry name" value="HIS_KIN"/>
    <property type="match status" value="1"/>
</dbReference>
<dbReference type="EMBL" id="CP042425">
    <property type="protein sequence ID" value="QEL19579.1"/>
    <property type="molecule type" value="Genomic_DNA"/>
</dbReference>
<evidence type="ECO:0000256" key="1">
    <source>
        <dbReference type="ARBA" id="ARBA00000085"/>
    </source>
</evidence>
<dbReference type="CDD" id="cd00075">
    <property type="entry name" value="HATPase"/>
    <property type="match status" value="1"/>
</dbReference>
<sequence length="500" mass="54330">MDRRIAPRLLLPITVVSVLLLATAVGAAWYIRGIQQSLAASLTENVVSVVAAQELEGHIREVDAALDRFLITGDRAHLEAIPRLQRETADALRTAEEWALTDQEQALMRRVRLGHDRLFGELSRAGRDGPADQLRGRIAQLAELPEREILEPAREYRRVNEEVLTETSRETARLADSLTVGLVVLGLCGAAGGLLGGWAVTTGIRRSIEQTDDRLRHTAARLEAVVPSPVAPPAEDAAEWVDKSVSAVLERLEQTERNALRAEQLAWVGQMAAGIAHEVRNPLAAIKIIVQTAADPLRRAPFGSRDLTVLEQEITRLEQIVSGFLDFARPPQPDKQRFDVRVLLEQTVDTIRARANLQRVTLEIDAPPEAVCVCADPNQLRQLVYNLLYNALDAQPKGGQVRVAVATPDPGSEVVLRIEDEGNGLPAGLGDRIFEPFVSTKAAGMGLGLSICRRIVESHGGTIQASGGTNGGTAFTVRLPQPVPNPQTAEAIADRSNEGW</sequence>
<dbReference type="OrthoDB" id="9815750at2"/>
<keyword evidence="8" id="KW-0902">Two-component regulatory system</keyword>
<evidence type="ECO:0000256" key="2">
    <source>
        <dbReference type="ARBA" id="ARBA00012438"/>
    </source>
</evidence>
<evidence type="ECO:0000313" key="11">
    <source>
        <dbReference type="Proteomes" id="UP000324974"/>
    </source>
</evidence>
<organism evidence="10 11">
    <name type="scientific">Limnoglobus roseus</name>
    <dbReference type="NCBI Taxonomy" id="2598579"/>
    <lineage>
        <taxon>Bacteria</taxon>
        <taxon>Pseudomonadati</taxon>
        <taxon>Planctomycetota</taxon>
        <taxon>Planctomycetia</taxon>
        <taxon>Gemmatales</taxon>
        <taxon>Gemmataceae</taxon>
        <taxon>Limnoglobus</taxon>
    </lineage>
</organism>
<keyword evidence="7" id="KW-0067">ATP-binding</keyword>
<proteinExistence type="predicted"/>
<evidence type="ECO:0000256" key="5">
    <source>
        <dbReference type="ARBA" id="ARBA00022741"/>
    </source>
</evidence>
<dbReference type="Gene3D" id="1.10.287.130">
    <property type="match status" value="1"/>
</dbReference>
<dbReference type="KEGG" id="lrs:PX52LOC_06655"/>
<dbReference type="GO" id="GO:0005524">
    <property type="term" value="F:ATP binding"/>
    <property type="evidence" value="ECO:0007669"/>
    <property type="project" value="UniProtKB-KW"/>
</dbReference>
<keyword evidence="4" id="KW-0808">Transferase</keyword>
<accession>A0A5C1AJD7</accession>
<dbReference type="PRINTS" id="PR00344">
    <property type="entry name" value="BCTRLSENSOR"/>
</dbReference>
<keyword evidence="3" id="KW-0597">Phosphoprotein</keyword>
<evidence type="ECO:0000256" key="6">
    <source>
        <dbReference type="ARBA" id="ARBA00022777"/>
    </source>
</evidence>
<dbReference type="Pfam" id="PF00512">
    <property type="entry name" value="HisKA"/>
    <property type="match status" value="1"/>
</dbReference>
<dbReference type="InterPro" id="IPR004358">
    <property type="entry name" value="Sig_transdc_His_kin-like_C"/>
</dbReference>
<protein>
    <recommendedName>
        <fullName evidence="2">histidine kinase</fullName>
        <ecNumber evidence="2">2.7.13.3</ecNumber>
    </recommendedName>
</protein>
<dbReference type="SUPFAM" id="SSF47384">
    <property type="entry name" value="Homodimeric domain of signal transducing histidine kinase"/>
    <property type="match status" value="1"/>
</dbReference>
<evidence type="ECO:0000256" key="7">
    <source>
        <dbReference type="ARBA" id="ARBA00022840"/>
    </source>
</evidence>
<dbReference type="Gene3D" id="3.30.565.10">
    <property type="entry name" value="Histidine kinase-like ATPase, C-terminal domain"/>
    <property type="match status" value="1"/>
</dbReference>
<keyword evidence="6 10" id="KW-0418">Kinase</keyword>
<dbReference type="Pfam" id="PF02518">
    <property type="entry name" value="HATPase_c"/>
    <property type="match status" value="1"/>
</dbReference>
<dbReference type="SMART" id="SM00387">
    <property type="entry name" value="HATPase_c"/>
    <property type="match status" value="1"/>
</dbReference>
<dbReference type="CDD" id="cd00082">
    <property type="entry name" value="HisKA"/>
    <property type="match status" value="1"/>
</dbReference>
<evidence type="ECO:0000256" key="3">
    <source>
        <dbReference type="ARBA" id="ARBA00022553"/>
    </source>
</evidence>
<evidence type="ECO:0000259" key="9">
    <source>
        <dbReference type="PROSITE" id="PS50109"/>
    </source>
</evidence>
<dbReference type="RefSeq" id="WP_149113953.1">
    <property type="nucleotide sequence ID" value="NZ_CP042425.1"/>
</dbReference>
<dbReference type="SUPFAM" id="SSF55874">
    <property type="entry name" value="ATPase domain of HSP90 chaperone/DNA topoisomerase II/histidine kinase"/>
    <property type="match status" value="1"/>
</dbReference>
<evidence type="ECO:0000313" key="10">
    <source>
        <dbReference type="EMBL" id="QEL19579.1"/>
    </source>
</evidence>
<keyword evidence="11" id="KW-1185">Reference proteome</keyword>
<dbReference type="EC" id="2.7.13.3" evidence="2"/>
<dbReference type="InterPro" id="IPR003661">
    <property type="entry name" value="HisK_dim/P_dom"/>
</dbReference>